<proteinExistence type="predicted"/>
<gene>
    <name evidence="1" type="ORF">AVEN_210619_1</name>
</gene>
<accession>A0A4Y2TFV5</accession>
<dbReference type="EMBL" id="BGPR01028372">
    <property type="protein sequence ID" value="GBN99498.1"/>
    <property type="molecule type" value="Genomic_DNA"/>
</dbReference>
<sequence>MKLKDSAVPSVFKTDDSVSKDYSLYRSQKRDIRSYLIDTQRRVAVKRFLDSFFDRRKVLTFLANLYNNPPVVGDKNKLKIQRMREVIRKLNRRNKKLNELYKYWKEISAAKTEMLKNTLTEKQRQLYMSRKEM</sequence>
<evidence type="ECO:0000313" key="2">
    <source>
        <dbReference type="Proteomes" id="UP000499080"/>
    </source>
</evidence>
<organism evidence="1 2">
    <name type="scientific">Araneus ventricosus</name>
    <name type="common">Orbweaver spider</name>
    <name type="synonym">Epeira ventricosa</name>
    <dbReference type="NCBI Taxonomy" id="182803"/>
    <lineage>
        <taxon>Eukaryota</taxon>
        <taxon>Metazoa</taxon>
        <taxon>Ecdysozoa</taxon>
        <taxon>Arthropoda</taxon>
        <taxon>Chelicerata</taxon>
        <taxon>Arachnida</taxon>
        <taxon>Araneae</taxon>
        <taxon>Araneomorphae</taxon>
        <taxon>Entelegynae</taxon>
        <taxon>Araneoidea</taxon>
        <taxon>Araneidae</taxon>
        <taxon>Araneus</taxon>
    </lineage>
</organism>
<keyword evidence="2" id="KW-1185">Reference proteome</keyword>
<dbReference type="Proteomes" id="UP000499080">
    <property type="component" value="Unassembled WGS sequence"/>
</dbReference>
<reference evidence="1 2" key="1">
    <citation type="journal article" date="2019" name="Sci. Rep.">
        <title>Orb-weaving spider Araneus ventricosus genome elucidates the spidroin gene catalogue.</title>
        <authorList>
            <person name="Kono N."/>
            <person name="Nakamura H."/>
            <person name="Ohtoshi R."/>
            <person name="Moran D.A.P."/>
            <person name="Shinohara A."/>
            <person name="Yoshida Y."/>
            <person name="Fujiwara M."/>
            <person name="Mori M."/>
            <person name="Tomita M."/>
            <person name="Arakawa K."/>
        </authorList>
    </citation>
    <scope>NUCLEOTIDE SEQUENCE [LARGE SCALE GENOMIC DNA]</scope>
</reference>
<comment type="caution">
    <text evidence="1">The sequence shown here is derived from an EMBL/GenBank/DDBJ whole genome shotgun (WGS) entry which is preliminary data.</text>
</comment>
<name>A0A4Y2TFV5_ARAVE</name>
<evidence type="ECO:0000313" key="1">
    <source>
        <dbReference type="EMBL" id="GBN99498.1"/>
    </source>
</evidence>
<protein>
    <submittedName>
        <fullName evidence="1">Uncharacterized protein</fullName>
    </submittedName>
</protein>
<dbReference type="AlphaFoldDB" id="A0A4Y2TFV5"/>
<dbReference type="OrthoDB" id="6472520at2759"/>